<feature type="compositionally biased region" description="Low complexity" evidence="6">
    <location>
        <begin position="1052"/>
        <end position="1073"/>
    </location>
</feature>
<dbReference type="OrthoDB" id="365876at2759"/>
<dbReference type="GO" id="GO:0003677">
    <property type="term" value="F:DNA binding"/>
    <property type="evidence" value="ECO:0007669"/>
    <property type="project" value="UniProtKB-KW"/>
</dbReference>
<comment type="subcellular location">
    <subcellularLocation>
        <location evidence="1">Nucleus</location>
    </subcellularLocation>
</comment>
<evidence type="ECO:0000313" key="9">
    <source>
        <dbReference type="Proteomes" id="UP000001950"/>
    </source>
</evidence>
<feature type="region of interest" description="Disordered" evidence="6">
    <location>
        <begin position="605"/>
        <end position="624"/>
    </location>
</feature>
<keyword evidence="2" id="KW-0805">Transcription regulation</keyword>
<feature type="compositionally biased region" description="Polar residues" evidence="6">
    <location>
        <begin position="197"/>
        <end position="210"/>
    </location>
</feature>
<dbReference type="GeneID" id="3865397"/>
<feature type="compositionally biased region" description="Low complexity" evidence="6">
    <location>
        <begin position="180"/>
        <end position="196"/>
    </location>
</feature>
<evidence type="ECO:0000256" key="6">
    <source>
        <dbReference type="SAM" id="MobiDB-lite"/>
    </source>
</evidence>
<keyword evidence="9" id="KW-1185">Reference proteome</keyword>
<evidence type="ECO:0000256" key="2">
    <source>
        <dbReference type="ARBA" id="ARBA00023015"/>
    </source>
</evidence>
<dbReference type="Proteomes" id="UP000001950">
    <property type="component" value="Chromosome 3"/>
</dbReference>
<keyword evidence="4" id="KW-0804">Transcription</keyword>
<keyword evidence="5" id="KW-0539">Nucleus</keyword>
<accession>Q4UCX3</accession>
<keyword evidence="3" id="KW-0238">DNA-binding</keyword>
<dbReference type="InParanoid" id="Q4UCX3"/>
<feature type="compositionally biased region" description="Low complexity" evidence="6">
    <location>
        <begin position="580"/>
        <end position="600"/>
    </location>
</feature>
<feature type="region of interest" description="Disordered" evidence="6">
    <location>
        <begin position="54"/>
        <end position="98"/>
    </location>
</feature>
<dbReference type="GO" id="GO:0005634">
    <property type="term" value="C:nucleus"/>
    <property type="evidence" value="ECO:0007669"/>
    <property type="project" value="UniProtKB-SubCell"/>
</dbReference>
<dbReference type="Pfam" id="PF00847">
    <property type="entry name" value="AP2"/>
    <property type="match status" value="1"/>
</dbReference>
<name>Q4UCX3_THEAN</name>
<feature type="region of interest" description="Disordered" evidence="6">
    <location>
        <begin position="576"/>
        <end position="600"/>
    </location>
</feature>
<evidence type="ECO:0000256" key="1">
    <source>
        <dbReference type="ARBA" id="ARBA00004123"/>
    </source>
</evidence>
<dbReference type="AlphaFoldDB" id="Q4UCX3"/>
<dbReference type="eggNOG" id="ENOG502QXBR">
    <property type="taxonomic scope" value="Eukaryota"/>
</dbReference>
<feature type="compositionally biased region" description="Low complexity" evidence="6">
    <location>
        <begin position="73"/>
        <end position="96"/>
    </location>
</feature>
<dbReference type="GO" id="GO:0003700">
    <property type="term" value="F:DNA-binding transcription factor activity"/>
    <property type="evidence" value="ECO:0007669"/>
    <property type="project" value="InterPro"/>
</dbReference>
<dbReference type="Gene3D" id="1.20.5.2050">
    <property type="match status" value="1"/>
</dbReference>
<evidence type="ECO:0000256" key="4">
    <source>
        <dbReference type="ARBA" id="ARBA00023163"/>
    </source>
</evidence>
<dbReference type="InterPro" id="IPR001471">
    <property type="entry name" value="AP2/ERF_dom"/>
</dbReference>
<evidence type="ECO:0000256" key="5">
    <source>
        <dbReference type="ARBA" id="ARBA00023242"/>
    </source>
</evidence>
<dbReference type="VEuPathDB" id="PiroplasmaDB:TA04145"/>
<gene>
    <name evidence="8" type="ORF">TA04145</name>
</gene>
<feature type="region of interest" description="Disordered" evidence="6">
    <location>
        <begin position="902"/>
        <end position="930"/>
    </location>
</feature>
<feature type="region of interest" description="Disordered" evidence="6">
    <location>
        <begin position="1049"/>
        <end position="1088"/>
    </location>
</feature>
<feature type="compositionally biased region" description="Gly residues" evidence="6">
    <location>
        <begin position="914"/>
        <end position="923"/>
    </location>
</feature>
<dbReference type="KEGG" id="tan:TA04145"/>
<dbReference type="EMBL" id="CR940352">
    <property type="protein sequence ID" value="CAI75328.1"/>
    <property type="molecule type" value="Genomic_DNA"/>
</dbReference>
<organism evidence="8 9">
    <name type="scientific">Theileria annulata</name>
    <dbReference type="NCBI Taxonomy" id="5874"/>
    <lineage>
        <taxon>Eukaryota</taxon>
        <taxon>Sar</taxon>
        <taxon>Alveolata</taxon>
        <taxon>Apicomplexa</taxon>
        <taxon>Aconoidasida</taxon>
        <taxon>Piroplasmida</taxon>
        <taxon>Theileriidae</taxon>
        <taxon>Theileria</taxon>
    </lineage>
</organism>
<evidence type="ECO:0000313" key="8">
    <source>
        <dbReference type="EMBL" id="CAI75328.1"/>
    </source>
</evidence>
<protein>
    <recommendedName>
        <fullName evidence="7">AP2/ERF domain-containing protein</fullName>
    </recommendedName>
</protein>
<dbReference type="OMA" id="ATPIMAR"/>
<feature type="domain" description="AP2/ERF" evidence="7">
    <location>
        <begin position="973"/>
        <end position="1024"/>
    </location>
</feature>
<evidence type="ECO:0000259" key="7">
    <source>
        <dbReference type="Pfam" id="PF00847"/>
    </source>
</evidence>
<reference evidence="8 9" key="1">
    <citation type="journal article" date="2005" name="Science">
        <title>Genome of the host-cell transforming parasite Theileria annulata compared with T. parva.</title>
        <authorList>
            <person name="Pain A."/>
            <person name="Renauld H."/>
            <person name="Berriman M."/>
            <person name="Murphy L."/>
            <person name="Yeats C.A."/>
            <person name="Weir W."/>
            <person name="Kerhornou A."/>
            <person name="Aslett M."/>
            <person name="Bishop R."/>
            <person name="Bouchier C."/>
            <person name="Cochet M."/>
            <person name="Coulson R.M.R."/>
            <person name="Cronin A."/>
            <person name="de Villiers E.P."/>
            <person name="Fraser A."/>
            <person name="Fosker N."/>
            <person name="Gardner M."/>
            <person name="Goble A."/>
            <person name="Griffiths-Jones S."/>
            <person name="Harris D.E."/>
            <person name="Katzer F."/>
            <person name="Larke N."/>
            <person name="Lord A."/>
            <person name="Maser P."/>
            <person name="McKellar S."/>
            <person name="Mooney P."/>
            <person name="Morton F."/>
            <person name="Nene V."/>
            <person name="O'Neil S."/>
            <person name="Price C."/>
            <person name="Quail M.A."/>
            <person name="Rabbinowitsch E."/>
            <person name="Rawlings N.D."/>
            <person name="Rutter S."/>
            <person name="Saunders D."/>
            <person name="Seeger K."/>
            <person name="Shah T."/>
            <person name="Squares R."/>
            <person name="Squares S."/>
            <person name="Tivey A."/>
            <person name="Walker A.R."/>
            <person name="Woodward J."/>
            <person name="Dobbelaere D.A.E."/>
            <person name="Langsley G."/>
            <person name="Rajandream M.A."/>
            <person name="McKeever D."/>
            <person name="Shiels B."/>
            <person name="Tait A."/>
            <person name="Barrell B.G."/>
            <person name="Hall N."/>
        </authorList>
    </citation>
    <scope>NUCLEOTIDE SEQUENCE [LARGE SCALE GENOMIC DNA]</scope>
    <source>
        <strain evidence="9">Ankara</strain>
    </source>
</reference>
<evidence type="ECO:0000256" key="3">
    <source>
        <dbReference type="ARBA" id="ARBA00023125"/>
    </source>
</evidence>
<sequence>MTIEIAAPKLTTNTINTMDIKDINTVMDISEENLNEIAAVTNFGESDTFSNTNGNMVNKDIMDTNNTKDINTKESGTTNSTEGTSTKGTTNTSTGNGTAGPVTVTEKLVSEVYIYLLQMKLLNTLDLIRSVCRPWGVPPNGNDYVYHFDNISKTNSLIILQHYEDIFHPIYKKFNSPVTVTGTTESTTEENSTNKTAANSNGVTTKSVTTMGKGANSMGTKCTSTNGTLATDGRGPHTVTENPKLLWTRIEDVDYFKIIYKLECIRYNHPFNSLTYENILRYTINKLSVTSDTVLGQAGTGTKVNSIGTKVNSNSSKDIGAVGASTVTKNINILDSLINMNENIKEQICSFCGNIFLTKCQYCIYSLSPINHIINSVTVTGTTESNGPEDSSEENSTTKIAAVTTPGKGANSMGMECTSEENLNEIAVVTNSRESSNNSVDVKGIKNTEDTNFKETPFGDKEDPFEDAVGASTVTEDEYPYINKNNNYYILTNGIDNNDLNDELNLYKDDISNSFQISPVTVTGPTGKGANSTATECTSANTNTTTLTTTNTTNTLTTNTLNANTTTVVPTTVTDEDTTTDTTYNTSDTSNNTSTDGTGTTIIGTNTSGTEENSLGGPDTVTEDTVTDTVTENYILDENIFSIISDEEVDTDEIDERYFGKNQDIEKIILSVLNRRINNTRKYGYQKEDEVNNCLLSLYKTVQPNHTRRTRPRQSSLILTKFNPYEFNKLTPYDFNKISTHDFTKLSNYYHVDINTVLAPTSTNYGIGLPGVTTLSNRINGIDRIGIDNRLNGGLDRFGFDRFTNTTNGVGVSTVGGGGVAGRGPDTVTEDIYRNNEKYSYMENKYSYMENKYSFMENYLEYDKAKYGKYDKYGKYSDKYGKYSDKYSKYGRYGKYGNTKGSPFGVSSNTNGNSGIGSSGIGSRGTDTVTGKKRRYNKDIEYTLIRNRKRRRLENYNINVEKDVKISSHVVSASVSYDKRQQRFMAQWKTKEGTKHSKSFYAKRYATPIMARKHAELYKMYILQHKVSNSNELIEPTFEQLSANNFKDLDNINDNNTNKDTNNTTKGKGANTKETPLGADGTIGASTVTEGKGANSMVTECTSEKIPNEIAVVTKTGESSTFTKDTTSSDTNTINNIKEDPFEDAVGPHTVTVKLCVF</sequence>
<feature type="region of interest" description="Disordered" evidence="6">
    <location>
        <begin position="180"/>
        <end position="217"/>
    </location>
</feature>
<proteinExistence type="predicted"/>
<dbReference type="RefSeq" id="XP_954804.1">
    <property type="nucleotide sequence ID" value="XM_949711.1"/>
</dbReference>